<dbReference type="EMBL" id="JBFOLJ010000012">
    <property type="protein sequence ID" value="KAL2487573.1"/>
    <property type="molecule type" value="Genomic_DNA"/>
</dbReference>
<comment type="caution">
    <text evidence="5">The sequence shown here is derived from an EMBL/GenBank/DDBJ whole genome shotgun (WGS) entry which is preliminary data.</text>
</comment>
<evidence type="ECO:0000313" key="6">
    <source>
        <dbReference type="Proteomes" id="UP001604277"/>
    </source>
</evidence>
<evidence type="ECO:0000256" key="2">
    <source>
        <dbReference type="ARBA" id="ARBA00022729"/>
    </source>
</evidence>
<dbReference type="PANTHER" id="PTHR48060">
    <property type="entry name" value="DNA DAMAGE-REPAIR/TOLERATION PROTEIN DRT100"/>
    <property type="match status" value="1"/>
</dbReference>
<dbReference type="PROSITE" id="PS51450">
    <property type="entry name" value="LRR"/>
    <property type="match status" value="1"/>
</dbReference>
<dbReference type="SUPFAM" id="SSF52058">
    <property type="entry name" value="L domain-like"/>
    <property type="match status" value="1"/>
</dbReference>
<reference evidence="6" key="1">
    <citation type="submission" date="2024-07" db="EMBL/GenBank/DDBJ databases">
        <title>Two chromosome-level genome assemblies of Korean endemic species Abeliophyllum distichum and Forsythia ovata (Oleaceae).</title>
        <authorList>
            <person name="Jang H."/>
        </authorList>
    </citation>
    <scope>NUCLEOTIDE SEQUENCE [LARGE SCALE GENOMIC DNA]</scope>
</reference>
<gene>
    <name evidence="5" type="ORF">Fot_40865</name>
</gene>
<keyword evidence="6" id="KW-1185">Reference proteome</keyword>
<dbReference type="InterPro" id="IPR001611">
    <property type="entry name" value="Leu-rich_rpt"/>
</dbReference>
<protein>
    <submittedName>
        <fullName evidence="5">Receptor like protein 21</fullName>
    </submittedName>
</protein>
<name>A0ABD1RGU7_9LAMI</name>
<keyword evidence="5" id="KW-0675">Receptor</keyword>
<proteinExistence type="predicted"/>
<evidence type="ECO:0000256" key="3">
    <source>
        <dbReference type="ARBA" id="ARBA00022737"/>
    </source>
</evidence>
<dbReference type="Pfam" id="PF08263">
    <property type="entry name" value="LRRNT_2"/>
    <property type="match status" value="1"/>
</dbReference>
<evidence type="ECO:0000256" key="1">
    <source>
        <dbReference type="ARBA" id="ARBA00022614"/>
    </source>
</evidence>
<sequence>MVLSFLNRKWYCLGCFEEERISLLYLKENINFPNGISLPSWVEYETKAGCCHWEGVQCSNTTGRVIQLDLYDIRYWTLEDWYFNASLFLPFQELRNLSLGYNNLVGWIENEGFDKLSKLKSLEALDLRENSFDRNILSSLSHERLLGLKKLQVLDFSGNHGIKDIDVLSVLELNDFISLEELDIRGNQFRSFGTIYGSVQINELYALNDLVELDLSKNEIEKFNTSKDTKTMHSLQVLYLDGIIVSNISNMLQSLRAFPYLKNLYLRYMKIPIATIYELRHLSKLEGLFLDNSHLDANFLQSIGVMTSLKFLSLSSCGLGGTLLDQGCYCGLDI</sequence>
<accession>A0ABD1RGU7</accession>
<feature type="domain" description="Leucine-rich repeat-containing N-terminal plant-type" evidence="4">
    <location>
        <begin position="18"/>
        <end position="59"/>
    </location>
</feature>
<keyword evidence="1" id="KW-0433">Leucine-rich repeat</keyword>
<keyword evidence="3" id="KW-0677">Repeat</keyword>
<dbReference type="InterPro" id="IPR053211">
    <property type="entry name" value="DNA_repair-toleration"/>
</dbReference>
<dbReference type="InterPro" id="IPR032675">
    <property type="entry name" value="LRR_dom_sf"/>
</dbReference>
<dbReference type="PANTHER" id="PTHR48060:SF17">
    <property type="entry name" value="LRR RECEPTOR-LIKE SERINE_THREONINE-PROTEIN KINASE IRK-RELATED"/>
    <property type="match status" value="1"/>
</dbReference>
<dbReference type="AlphaFoldDB" id="A0ABD1RGU7"/>
<dbReference type="InterPro" id="IPR013210">
    <property type="entry name" value="LRR_N_plant-typ"/>
</dbReference>
<dbReference type="Gene3D" id="3.80.10.10">
    <property type="entry name" value="Ribonuclease Inhibitor"/>
    <property type="match status" value="2"/>
</dbReference>
<evidence type="ECO:0000313" key="5">
    <source>
        <dbReference type="EMBL" id="KAL2487573.1"/>
    </source>
</evidence>
<organism evidence="5 6">
    <name type="scientific">Forsythia ovata</name>
    <dbReference type="NCBI Taxonomy" id="205694"/>
    <lineage>
        <taxon>Eukaryota</taxon>
        <taxon>Viridiplantae</taxon>
        <taxon>Streptophyta</taxon>
        <taxon>Embryophyta</taxon>
        <taxon>Tracheophyta</taxon>
        <taxon>Spermatophyta</taxon>
        <taxon>Magnoliopsida</taxon>
        <taxon>eudicotyledons</taxon>
        <taxon>Gunneridae</taxon>
        <taxon>Pentapetalae</taxon>
        <taxon>asterids</taxon>
        <taxon>lamiids</taxon>
        <taxon>Lamiales</taxon>
        <taxon>Oleaceae</taxon>
        <taxon>Forsythieae</taxon>
        <taxon>Forsythia</taxon>
    </lineage>
</organism>
<dbReference type="Proteomes" id="UP001604277">
    <property type="component" value="Unassembled WGS sequence"/>
</dbReference>
<keyword evidence="2" id="KW-0732">Signal</keyword>
<evidence type="ECO:0000259" key="4">
    <source>
        <dbReference type="Pfam" id="PF08263"/>
    </source>
</evidence>